<keyword evidence="4" id="KW-1185">Reference proteome</keyword>
<dbReference type="Proteomes" id="UP000295830">
    <property type="component" value="Unassembled WGS sequence"/>
</dbReference>
<dbReference type="Gene3D" id="3.60.10.10">
    <property type="entry name" value="Endonuclease/exonuclease/phosphatase"/>
    <property type="match status" value="1"/>
</dbReference>
<dbReference type="Pfam" id="PF03372">
    <property type="entry name" value="Exo_endo_phos"/>
    <property type="match status" value="1"/>
</dbReference>
<dbReference type="PANTHER" id="PTHR42834">
    <property type="entry name" value="ENDONUCLEASE/EXONUCLEASE/PHOSPHATASE FAMILY PROTEIN (AFU_ORTHOLOGUE AFUA_3G09210)"/>
    <property type="match status" value="1"/>
</dbReference>
<keyword evidence="1" id="KW-1133">Transmembrane helix</keyword>
<comment type="caution">
    <text evidence="3">The sequence shown here is derived from an EMBL/GenBank/DDBJ whole genome shotgun (WGS) entry which is preliminary data.</text>
</comment>
<dbReference type="AlphaFoldDB" id="A0A4R7K1E8"/>
<dbReference type="NCBIfam" id="NF033681">
    <property type="entry name" value="ExeM_NucH_DNase"/>
    <property type="match status" value="1"/>
</dbReference>
<dbReference type="PANTHER" id="PTHR42834:SF1">
    <property type="entry name" value="ENDONUCLEASE_EXONUCLEASE_PHOSPHATASE FAMILY PROTEIN (AFU_ORTHOLOGUE AFUA_3G09210)"/>
    <property type="match status" value="1"/>
</dbReference>
<dbReference type="GO" id="GO:0003824">
    <property type="term" value="F:catalytic activity"/>
    <property type="evidence" value="ECO:0007669"/>
    <property type="project" value="InterPro"/>
</dbReference>
<dbReference type="InterPro" id="IPR005135">
    <property type="entry name" value="Endo/exonuclease/phosphatase"/>
</dbReference>
<evidence type="ECO:0000313" key="4">
    <source>
        <dbReference type="Proteomes" id="UP000295830"/>
    </source>
</evidence>
<feature type="domain" description="Endonuclease/exonuclease/phosphatase" evidence="2">
    <location>
        <begin position="298"/>
        <end position="591"/>
    </location>
</feature>
<accession>A0A4R7K1E8</accession>
<dbReference type="EMBL" id="SOAX01000001">
    <property type="protein sequence ID" value="TDT44174.1"/>
    <property type="molecule type" value="Genomic_DNA"/>
</dbReference>
<keyword evidence="1" id="KW-0472">Membrane</keyword>
<dbReference type="CDD" id="cd10283">
    <property type="entry name" value="MnuA_DNase1-like"/>
    <property type="match status" value="1"/>
</dbReference>
<evidence type="ECO:0000259" key="2">
    <source>
        <dbReference type="Pfam" id="PF03372"/>
    </source>
</evidence>
<dbReference type="OrthoDB" id="9800417at2"/>
<evidence type="ECO:0000256" key="1">
    <source>
        <dbReference type="SAM" id="Phobius"/>
    </source>
</evidence>
<dbReference type="RefSeq" id="WP_133734585.1">
    <property type="nucleotide sequence ID" value="NZ_SOAX01000001.1"/>
</dbReference>
<keyword evidence="1" id="KW-0812">Transmembrane</keyword>
<reference evidence="3 4" key="1">
    <citation type="submission" date="2019-03" db="EMBL/GenBank/DDBJ databases">
        <title>Genomic Encyclopedia of Type Strains, Phase IV (KMG-IV): sequencing the most valuable type-strain genomes for metagenomic binning, comparative biology and taxonomic classification.</title>
        <authorList>
            <person name="Goeker M."/>
        </authorList>
    </citation>
    <scope>NUCLEOTIDE SEQUENCE [LARGE SCALE GENOMIC DNA]</scope>
    <source>
        <strain evidence="3 4">DSM 15505</strain>
    </source>
</reference>
<dbReference type="SUPFAM" id="SSF56219">
    <property type="entry name" value="DNase I-like"/>
    <property type="match status" value="1"/>
</dbReference>
<sequence length="606" mass="66535">MKKNRKRLGVPAVIGAVAGFYLLSFLFWPLPDAAESGCRATTTPITDVQGRTGVTPMDGERVLIRGVVSGDFTGEEELGGFFVQQEGVGASDSGEASSGLFVYAPGMEVSPGERLLLDGEAGEYYGMTQISDVRLRARCGRGEEVAPVTVKLPLTERERHRLQGMKLRLEPPLAVTGLYELGRYGVVAVADERLYTPTQVHRPGTKARQQAAENQQRLLRIDDGSKRRDPALPGWVSDVFGAGQSLRVGDQLAAVEGILDYRYEHWRLQPLEPPSVRTANARPEPLVRPPENRIRVASFNLQNYFNGDGHGGGFPTERGASEPEAFERQHLRLVNAIAALAADVIGVIEVENDGYGRDSALAELTGGLEGDWDYARPERQRLGSDAIAVGMLYRAERVQPLGQAHTLLNGPFAHYNRPPLAQRFRHLGTGATFWVVVNHFKSKRCGGAVDANRAQDDGQGCWNPLRVKAANRLVEWVEVLAADHGDDRVLLLGDFNAYAREDPMVHLREAGFRNVLSGHRPLPASGYIYRAESGTLDYILATGALKDSIQRAGVFPINADEPPLLYYDRENRHDVPTSIIQDGDPWRSSDHDPTWVDIDLGAPDGN</sequence>
<evidence type="ECO:0000313" key="3">
    <source>
        <dbReference type="EMBL" id="TDT44174.1"/>
    </source>
</evidence>
<dbReference type="InterPro" id="IPR047971">
    <property type="entry name" value="ExeM-like"/>
</dbReference>
<protein>
    <submittedName>
        <fullName evidence="3">Putative extracellular nuclease</fullName>
    </submittedName>
</protein>
<gene>
    <name evidence="3" type="ORF">DES49_0274</name>
</gene>
<name>A0A4R7K1E8_9GAMM</name>
<organism evidence="3 4">
    <name type="scientific">Halospina denitrificans</name>
    <dbReference type="NCBI Taxonomy" id="332522"/>
    <lineage>
        <taxon>Bacteria</taxon>
        <taxon>Pseudomonadati</taxon>
        <taxon>Pseudomonadota</taxon>
        <taxon>Gammaproteobacteria</taxon>
        <taxon>Halospina</taxon>
    </lineage>
</organism>
<dbReference type="InterPro" id="IPR036691">
    <property type="entry name" value="Endo/exonu/phosph_ase_sf"/>
</dbReference>
<proteinExistence type="predicted"/>
<dbReference type="CDD" id="cd04486">
    <property type="entry name" value="YhcR_OBF_like"/>
    <property type="match status" value="1"/>
</dbReference>
<feature type="transmembrane region" description="Helical" evidence="1">
    <location>
        <begin position="12"/>
        <end position="30"/>
    </location>
</feature>